<reference evidence="2 3" key="1">
    <citation type="submission" date="2019-10" db="EMBL/GenBank/DDBJ databases">
        <title>Draft Genome Sequence of Cytophagaceae sp. SJW1-29.</title>
        <authorList>
            <person name="Choi A."/>
        </authorList>
    </citation>
    <scope>NUCLEOTIDE SEQUENCE [LARGE SCALE GENOMIC DNA]</scope>
    <source>
        <strain evidence="2 3">SJW1-29</strain>
    </source>
</reference>
<evidence type="ECO:0000256" key="1">
    <source>
        <dbReference type="SAM" id="SignalP"/>
    </source>
</evidence>
<comment type="caution">
    <text evidence="2">The sequence shown here is derived from an EMBL/GenBank/DDBJ whole genome shotgun (WGS) entry which is preliminary data.</text>
</comment>
<organism evidence="2 3">
    <name type="scientific">Salmonirosea aquatica</name>
    <dbReference type="NCBI Taxonomy" id="2654236"/>
    <lineage>
        <taxon>Bacteria</taxon>
        <taxon>Pseudomonadati</taxon>
        <taxon>Bacteroidota</taxon>
        <taxon>Cytophagia</taxon>
        <taxon>Cytophagales</taxon>
        <taxon>Spirosomataceae</taxon>
        <taxon>Salmonirosea</taxon>
    </lineage>
</organism>
<feature type="signal peptide" evidence="1">
    <location>
        <begin position="1"/>
        <end position="23"/>
    </location>
</feature>
<feature type="chain" id="PRO_5028890883" description="DUF4450 domain-containing protein" evidence="1">
    <location>
        <begin position="24"/>
        <end position="138"/>
    </location>
</feature>
<keyword evidence="3" id="KW-1185">Reference proteome</keyword>
<name>A0A7C9F5X9_9BACT</name>
<dbReference type="EMBL" id="WHLY01000002">
    <property type="protein sequence ID" value="MPR33626.1"/>
    <property type="molecule type" value="Genomic_DNA"/>
</dbReference>
<evidence type="ECO:0000313" key="3">
    <source>
        <dbReference type="Proteomes" id="UP000479293"/>
    </source>
</evidence>
<keyword evidence="1" id="KW-0732">Signal</keyword>
<evidence type="ECO:0008006" key="4">
    <source>
        <dbReference type="Google" id="ProtNLM"/>
    </source>
</evidence>
<dbReference type="RefSeq" id="WP_152759033.1">
    <property type="nucleotide sequence ID" value="NZ_WHLY01000002.1"/>
</dbReference>
<sequence>MKTPFLILLNLFLIGAAFGQKQATTKLYFFSDPSAQLFTVSNPNEPILINQCTLVETNLDSLGLKIFKNRIVYIHLEPGQTYYFRRIISSHESMLATATLSACSEEDFWLNGYFAGMRTYRHYFLGKDSGLKLLAEEK</sequence>
<proteinExistence type="predicted"/>
<dbReference type="AlphaFoldDB" id="A0A7C9F5X9"/>
<dbReference type="Proteomes" id="UP000479293">
    <property type="component" value="Unassembled WGS sequence"/>
</dbReference>
<protein>
    <recommendedName>
        <fullName evidence="4">DUF4450 domain-containing protein</fullName>
    </recommendedName>
</protein>
<evidence type="ECO:0000313" key="2">
    <source>
        <dbReference type="EMBL" id="MPR33626.1"/>
    </source>
</evidence>
<accession>A0A7C9F5X9</accession>
<gene>
    <name evidence="2" type="ORF">GBK04_09655</name>
</gene>